<reference evidence="2 3" key="1">
    <citation type="journal article" date="2012" name="Genome Biol.">
        <title>Genome and low-iron response of an oceanic diatom adapted to chronic iron limitation.</title>
        <authorList>
            <person name="Lommer M."/>
            <person name="Specht M."/>
            <person name="Roy A.S."/>
            <person name="Kraemer L."/>
            <person name="Andreson R."/>
            <person name="Gutowska M.A."/>
            <person name="Wolf J."/>
            <person name="Bergner S.V."/>
            <person name="Schilhabel M.B."/>
            <person name="Klostermeier U.C."/>
            <person name="Beiko R.G."/>
            <person name="Rosenstiel P."/>
            <person name="Hippler M."/>
            <person name="Laroche J."/>
        </authorList>
    </citation>
    <scope>NUCLEOTIDE SEQUENCE [LARGE SCALE GENOMIC DNA]</scope>
    <source>
        <strain evidence="2 3">CCMP1005</strain>
    </source>
</reference>
<feature type="compositionally biased region" description="Basic and acidic residues" evidence="1">
    <location>
        <begin position="129"/>
        <end position="141"/>
    </location>
</feature>
<evidence type="ECO:0000313" key="2">
    <source>
        <dbReference type="EMBL" id="EJK52831.1"/>
    </source>
</evidence>
<keyword evidence="3" id="KW-1185">Reference proteome</keyword>
<proteinExistence type="predicted"/>
<accession>K0RVG6</accession>
<comment type="caution">
    <text evidence="2">The sequence shown here is derived from an EMBL/GenBank/DDBJ whole genome shotgun (WGS) entry which is preliminary data.</text>
</comment>
<feature type="region of interest" description="Disordered" evidence="1">
    <location>
        <begin position="119"/>
        <end position="156"/>
    </location>
</feature>
<sequence length="208" mass="22649">MEKSSVGYRGFSSTVPSPVDHKACGDVLSLSHLQTASVGLESHHRKHNPYDHQSATVPDERWDKIEDVDRGTADEVHPTDYAARQSIPAIRISIVGPDLGGLPPKRMIALPFAVESGNRSGKWKRRKKQDRDDMSLAEEQHQPPQPPAPAVPAVGPLPDAVTAEELMNSGHELPEGYTCPLCCLPIALPAGEALQVQVLLHEDGLLWL</sequence>
<organism evidence="2 3">
    <name type="scientific">Thalassiosira oceanica</name>
    <name type="common">Marine diatom</name>
    <dbReference type="NCBI Taxonomy" id="159749"/>
    <lineage>
        <taxon>Eukaryota</taxon>
        <taxon>Sar</taxon>
        <taxon>Stramenopiles</taxon>
        <taxon>Ochrophyta</taxon>
        <taxon>Bacillariophyta</taxon>
        <taxon>Coscinodiscophyceae</taxon>
        <taxon>Thalassiosirophycidae</taxon>
        <taxon>Thalassiosirales</taxon>
        <taxon>Thalassiosiraceae</taxon>
        <taxon>Thalassiosira</taxon>
    </lineage>
</organism>
<dbReference type="AlphaFoldDB" id="K0RVG6"/>
<evidence type="ECO:0000256" key="1">
    <source>
        <dbReference type="SAM" id="MobiDB-lite"/>
    </source>
</evidence>
<evidence type="ECO:0000313" key="3">
    <source>
        <dbReference type="Proteomes" id="UP000266841"/>
    </source>
</evidence>
<name>K0RVG6_THAOC</name>
<dbReference type="Proteomes" id="UP000266841">
    <property type="component" value="Unassembled WGS sequence"/>
</dbReference>
<gene>
    <name evidence="2" type="ORF">THAOC_27860</name>
</gene>
<protein>
    <submittedName>
        <fullName evidence="2">Uncharacterized protein</fullName>
    </submittedName>
</protein>
<dbReference type="EMBL" id="AGNL01039181">
    <property type="protein sequence ID" value="EJK52831.1"/>
    <property type="molecule type" value="Genomic_DNA"/>
</dbReference>